<accession>A0ACC1YPV7</accession>
<protein>
    <submittedName>
        <fullName evidence="1">Phospholipase C</fullName>
    </submittedName>
</protein>
<organism evidence="1 2">
    <name type="scientific">Melia azedarach</name>
    <name type="common">Chinaberry tree</name>
    <dbReference type="NCBI Taxonomy" id="155640"/>
    <lineage>
        <taxon>Eukaryota</taxon>
        <taxon>Viridiplantae</taxon>
        <taxon>Streptophyta</taxon>
        <taxon>Embryophyta</taxon>
        <taxon>Tracheophyta</taxon>
        <taxon>Spermatophyta</taxon>
        <taxon>Magnoliopsida</taxon>
        <taxon>eudicotyledons</taxon>
        <taxon>Gunneridae</taxon>
        <taxon>Pentapetalae</taxon>
        <taxon>rosids</taxon>
        <taxon>malvids</taxon>
        <taxon>Sapindales</taxon>
        <taxon>Meliaceae</taxon>
        <taxon>Melia</taxon>
    </lineage>
</organism>
<evidence type="ECO:0000313" key="1">
    <source>
        <dbReference type="EMBL" id="KAJ4725179.1"/>
    </source>
</evidence>
<proteinExistence type="predicted"/>
<name>A0ACC1YPV7_MELAZ</name>
<evidence type="ECO:0000313" key="2">
    <source>
        <dbReference type="Proteomes" id="UP001164539"/>
    </source>
</evidence>
<reference evidence="1 2" key="1">
    <citation type="journal article" date="2023" name="Science">
        <title>Complex scaffold remodeling in plant triterpene biosynthesis.</title>
        <authorList>
            <person name="De La Pena R."/>
            <person name="Hodgson H."/>
            <person name="Liu J.C."/>
            <person name="Stephenson M.J."/>
            <person name="Martin A.C."/>
            <person name="Owen C."/>
            <person name="Harkess A."/>
            <person name="Leebens-Mack J."/>
            <person name="Jimenez L.E."/>
            <person name="Osbourn A."/>
            <person name="Sattely E.S."/>
        </authorList>
    </citation>
    <scope>NUCLEOTIDE SEQUENCE [LARGE SCALE GENOMIC DNA]</scope>
    <source>
        <strain evidence="2">cv. JPN11</strain>
        <tissue evidence="1">Leaf</tissue>
    </source>
</reference>
<sequence length="174" mass="20359">MGGGFSYFRQSSSPQKLPKDDPDVENAGLATSIMKFMKPKCLWIDEEKDQMQMQLQLYLHEKHQQQINMTKERTLEEWLLASPRLNKNYRNGGGEYYVLQCLSSPKVHVHSSLYGDKADYISNNSRERLIKVDQVEQEEPSRGKRGKIKKRVSFRLPEETDIFIFYSPKKKPVE</sequence>
<keyword evidence="2" id="KW-1185">Reference proteome</keyword>
<dbReference type="Proteomes" id="UP001164539">
    <property type="component" value="Chromosome 2"/>
</dbReference>
<comment type="caution">
    <text evidence="1">The sequence shown here is derived from an EMBL/GenBank/DDBJ whole genome shotgun (WGS) entry which is preliminary data.</text>
</comment>
<dbReference type="EMBL" id="CM051395">
    <property type="protein sequence ID" value="KAJ4725179.1"/>
    <property type="molecule type" value="Genomic_DNA"/>
</dbReference>
<gene>
    <name evidence="1" type="ORF">OWV82_004083</name>
</gene>